<keyword evidence="18" id="KW-0675">Receptor</keyword>
<dbReference type="GO" id="GO:0005524">
    <property type="term" value="F:ATP binding"/>
    <property type="evidence" value="ECO:0007669"/>
    <property type="project" value="UniProtKB-UniRule"/>
</dbReference>
<evidence type="ECO:0000256" key="17">
    <source>
        <dbReference type="ARBA" id="ARBA00023136"/>
    </source>
</evidence>
<dbReference type="InterPro" id="IPR000333">
    <property type="entry name" value="TGFB_receptor"/>
</dbReference>
<accession>A0A1I8H1Z9</accession>
<keyword evidence="7" id="KW-0723">Serine/threonine-protein kinase</keyword>
<evidence type="ECO:0000256" key="20">
    <source>
        <dbReference type="SAM" id="MobiDB-lite"/>
    </source>
</evidence>
<keyword evidence="10" id="KW-0479">Metal-binding</keyword>
<dbReference type="Gene3D" id="1.10.246.190">
    <property type="entry name" value="Autophagy protein Apg5, helix rich domain"/>
    <property type="match status" value="1"/>
</dbReference>
<protein>
    <recommendedName>
        <fullName evidence="6">receptor protein serine/threonine kinase</fullName>
        <ecNumber evidence="6">2.7.11.30</ecNumber>
    </recommendedName>
</protein>
<evidence type="ECO:0000256" key="5">
    <source>
        <dbReference type="ARBA" id="ARBA00009605"/>
    </source>
</evidence>
<dbReference type="InterPro" id="IPR001245">
    <property type="entry name" value="Ser-Thr/Tyr_kinase_cat_dom"/>
</dbReference>
<dbReference type="PROSITE" id="PS50011">
    <property type="entry name" value="PROTEIN_KINASE_DOM"/>
    <property type="match status" value="1"/>
</dbReference>
<evidence type="ECO:0000256" key="3">
    <source>
        <dbReference type="ARBA" id="ARBA00004479"/>
    </source>
</evidence>
<dbReference type="AlphaFoldDB" id="A0A1I8H1Z9"/>
<feature type="binding site" evidence="19">
    <location>
        <position position="499"/>
    </location>
    <ligand>
        <name>ATP</name>
        <dbReference type="ChEBI" id="CHEBI:30616"/>
    </ligand>
</feature>
<dbReference type="Pfam" id="PF04106">
    <property type="entry name" value="ATG5_UblB"/>
    <property type="match status" value="1"/>
</dbReference>
<evidence type="ECO:0000256" key="14">
    <source>
        <dbReference type="ARBA" id="ARBA00022840"/>
    </source>
</evidence>
<name>A0A1I8H1Z9_9PLAT</name>
<keyword evidence="24" id="KW-1185">Reference proteome</keyword>
<keyword evidence="8" id="KW-0808">Transferase</keyword>
<dbReference type="InterPro" id="IPR017441">
    <property type="entry name" value="Protein_kinase_ATP_BS"/>
</dbReference>
<evidence type="ECO:0000256" key="12">
    <source>
        <dbReference type="ARBA" id="ARBA00022741"/>
    </source>
</evidence>
<evidence type="ECO:0000256" key="4">
    <source>
        <dbReference type="ARBA" id="ARBA00004623"/>
    </source>
</evidence>
<reference evidence="25" key="1">
    <citation type="submission" date="2016-11" db="UniProtKB">
        <authorList>
            <consortium name="WormBaseParasite"/>
        </authorList>
    </citation>
    <scope>IDENTIFICATION</scope>
</reference>
<keyword evidence="11" id="KW-0732">Signal</keyword>
<dbReference type="InterPro" id="IPR000719">
    <property type="entry name" value="Prot_kinase_dom"/>
</dbReference>
<evidence type="ECO:0000256" key="18">
    <source>
        <dbReference type="ARBA" id="ARBA00023170"/>
    </source>
</evidence>
<comment type="similarity">
    <text evidence="5">Belongs to the protein kinase superfamily. TKL Ser/Thr protein kinase family. TGFB receptor subfamily.</text>
</comment>
<dbReference type="Gene3D" id="3.10.20.90">
    <property type="entry name" value="Phosphatidylinositol 3-kinase Catalytic Subunit, Chain A, domain 1"/>
    <property type="match status" value="1"/>
</dbReference>
<evidence type="ECO:0000256" key="21">
    <source>
        <dbReference type="SAM" id="Phobius"/>
    </source>
</evidence>
<evidence type="ECO:0000313" key="24">
    <source>
        <dbReference type="Proteomes" id="UP000095280"/>
    </source>
</evidence>
<keyword evidence="15" id="KW-0460">Magnesium</keyword>
<dbReference type="InterPro" id="IPR011009">
    <property type="entry name" value="Kinase-like_dom_sf"/>
</dbReference>
<keyword evidence="12 19" id="KW-0547">Nucleotide-binding</keyword>
<organism evidence="24 25">
    <name type="scientific">Macrostomum lignano</name>
    <dbReference type="NCBI Taxonomy" id="282301"/>
    <lineage>
        <taxon>Eukaryota</taxon>
        <taxon>Metazoa</taxon>
        <taxon>Spiralia</taxon>
        <taxon>Lophotrochozoa</taxon>
        <taxon>Platyhelminthes</taxon>
        <taxon>Rhabditophora</taxon>
        <taxon>Macrostomorpha</taxon>
        <taxon>Macrostomida</taxon>
        <taxon>Macrostomidae</taxon>
        <taxon>Macrostomum</taxon>
    </lineage>
</organism>
<dbReference type="SUPFAM" id="SSF56112">
    <property type="entry name" value="Protein kinase-like (PK-like)"/>
    <property type="match status" value="1"/>
</dbReference>
<keyword evidence="13" id="KW-0418">Kinase</keyword>
<evidence type="ECO:0000256" key="1">
    <source>
        <dbReference type="ARBA" id="ARBA00001936"/>
    </source>
</evidence>
<dbReference type="Gene3D" id="1.10.510.10">
    <property type="entry name" value="Transferase(Phosphotransferase) domain 1"/>
    <property type="match status" value="1"/>
</dbReference>
<evidence type="ECO:0000259" key="23">
    <source>
        <dbReference type="PROSITE" id="PS51256"/>
    </source>
</evidence>
<evidence type="ECO:0000256" key="16">
    <source>
        <dbReference type="ARBA" id="ARBA00022989"/>
    </source>
</evidence>
<keyword evidence="14 19" id="KW-0067">ATP-binding</keyword>
<dbReference type="GO" id="GO:0005886">
    <property type="term" value="C:plasma membrane"/>
    <property type="evidence" value="ECO:0007669"/>
    <property type="project" value="TreeGrafter"/>
</dbReference>
<dbReference type="InterPro" id="IPR048940">
    <property type="entry name" value="ATG5_HBR"/>
</dbReference>
<dbReference type="GO" id="GO:0071363">
    <property type="term" value="P:cellular response to growth factor stimulus"/>
    <property type="evidence" value="ECO:0007669"/>
    <property type="project" value="TreeGrafter"/>
</dbReference>
<dbReference type="WBParaSite" id="maker-uti_cns_0003939-snap-gene-0.2-mRNA-1">
    <property type="protein sequence ID" value="maker-uti_cns_0003939-snap-gene-0.2-mRNA-1"/>
    <property type="gene ID" value="maker-uti_cns_0003939-snap-gene-0.2"/>
</dbReference>
<dbReference type="SMART" id="SM00467">
    <property type="entry name" value="GS"/>
    <property type="match status" value="1"/>
</dbReference>
<dbReference type="Proteomes" id="UP000095280">
    <property type="component" value="Unplaced"/>
</dbReference>
<dbReference type="PROSITE" id="PS00108">
    <property type="entry name" value="PROTEIN_KINASE_ST"/>
    <property type="match status" value="1"/>
</dbReference>
<dbReference type="SUPFAM" id="SSF52317">
    <property type="entry name" value="Class I glutamine amidotransferase-like"/>
    <property type="match status" value="1"/>
</dbReference>
<dbReference type="GO" id="GO:0043235">
    <property type="term" value="C:receptor complex"/>
    <property type="evidence" value="ECO:0007669"/>
    <property type="project" value="TreeGrafter"/>
</dbReference>
<dbReference type="Gene3D" id="3.40.50.880">
    <property type="match status" value="1"/>
</dbReference>
<sequence>MSFSLHILGRTNTVFARSTIKSCINANSFGLKALFRSMSSQKKVAVVLSGCGVYDGTEVHEASSCLVHLSREGSAVSMFAPDIDQMHVINHLNGDVMSEKRNVLIESARIARGKAAPLSQLRASDFDAIIFPGGFGAAKNLCDFAVSGKDCMVQADTARVIGEFNKAGKPVGLCCIAPVLAAKLLPGCQVTMGSESEEGGLWPHAGATQAIGPLGGQHVIRGVTECLVDDAKKVVTTPAFMCEAPLHQIYEGVGALVREVLPRGARPHCYASKHLVGSQIVVQYGCLAKDSNVLQCIGTSAGVHSTPRALQCCNSSNLCNLYFNPRLPDGLSPLPSSKPPSFTTGTNSDDNKGQLAIGSGSALTMIALVSVSVAFVIVLLTAALYFIVRRLRRKCRGGGGGGGKSLTTTDMMELRPIGQHGDQHTVTTPLTNVDSQQEPMTQSLYSPPGLEFSSGSGSGVPKIVQRTIAKEVCHLQAVGRGRFGEVWRGEWRHEDVAVKVFYSTEEASWARESSIYEQCLMRHENVLAFLASDICGTGGWTQMVLITEYHPLGSLHDFLSQQPVLTLGNTIRLLFSAAKGLAFLHTEICGSPGKPALAHRDIKSRNILVKTGGVCCIADLGLAVRYSSINGMIDPSPPLVQGTKRYFAPEILDSSLDTRCFESLTQADMYAFALVVWETLLRCRLPDSDPVPYRLPFSEHAPNDPSVELMQSLVCEQALRPTVCQHWLTSSYSSAVVEMMTECWQHRASARLTSLRVKKCLRDLDESFRRRSHAILHPANAPQTTPDSIQRQVWDGKLPVCFVLPEDPDVPPLYSLVPRVGYFPALLDRLRAHLSRHAGIDEDSPGAQQLWLRSAGRPLRWHLPVGLLYDLERPKPPPLPWEVEIRTRDFPTDELVSFGPNNSLESYFLYCLKEADALKHRARVINEMGEREHRQLWQGLLNDQFDQFSVVNRKLMEGEAKYLPFRIYQQEADGGLSVLQCLAKPHREDSTPLTLSDLLRICMPNFADPVTLATHGVSLPMETPLAWAYDKLAYPDNFLHLVLQPSRCNSAGDGESSAMQLDSSSEF</sequence>
<evidence type="ECO:0000256" key="7">
    <source>
        <dbReference type="ARBA" id="ARBA00022527"/>
    </source>
</evidence>
<dbReference type="Pfam" id="PF20638">
    <property type="entry name" value="ATG5_UblA"/>
    <property type="match status" value="1"/>
</dbReference>
<dbReference type="InterPro" id="IPR042526">
    <property type="entry name" value="Atg5_HR"/>
</dbReference>
<evidence type="ECO:0000256" key="9">
    <source>
        <dbReference type="ARBA" id="ARBA00022692"/>
    </source>
</evidence>
<comment type="cofactor">
    <cofactor evidence="1">
        <name>Mn(2+)</name>
        <dbReference type="ChEBI" id="CHEBI:29035"/>
    </cofactor>
</comment>
<evidence type="ECO:0000256" key="6">
    <source>
        <dbReference type="ARBA" id="ARBA00012401"/>
    </source>
</evidence>
<keyword evidence="16 21" id="KW-1133">Transmembrane helix</keyword>
<dbReference type="GO" id="GO:0034045">
    <property type="term" value="C:phagophore assembly site membrane"/>
    <property type="evidence" value="ECO:0007669"/>
    <property type="project" value="UniProtKB-SubCell"/>
</dbReference>
<dbReference type="Pfam" id="PF07714">
    <property type="entry name" value="PK_Tyr_Ser-Thr"/>
    <property type="match status" value="1"/>
</dbReference>
<dbReference type="PANTHER" id="PTHR23255:SF71">
    <property type="entry name" value="RECEPTOR PROTEIN SERINE_THREONINE KINASE"/>
    <property type="match status" value="1"/>
</dbReference>
<dbReference type="PROSITE" id="PS51256">
    <property type="entry name" value="GS"/>
    <property type="match status" value="1"/>
</dbReference>
<evidence type="ECO:0000259" key="22">
    <source>
        <dbReference type="PROSITE" id="PS50011"/>
    </source>
</evidence>
<evidence type="ECO:0000256" key="8">
    <source>
        <dbReference type="ARBA" id="ARBA00022679"/>
    </source>
</evidence>
<dbReference type="NCBIfam" id="NF008747">
    <property type="entry name" value="PRK11780.1"/>
    <property type="match status" value="1"/>
</dbReference>
<dbReference type="InterPro" id="IPR008271">
    <property type="entry name" value="Ser/Thr_kinase_AS"/>
</dbReference>
<evidence type="ECO:0000256" key="19">
    <source>
        <dbReference type="PROSITE-ProRule" id="PRU10141"/>
    </source>
</evidence>
<dbReference type="Gene3D" id="3.30.200.20">
    <property type="entry name" value="Phosphorylase Kinase, domain 1"/>
    <property type="match status" value="1"/>
</dbReference>
<dbReference type="SMART" id="SM00220">
    <property type="entry name" value="S_TKc"/>
    <property type="match status" value="1"/>
</dbReference>
<feature type="transmembrane region" description="Helical" evidence="21">
    <location>
        <begin position="362"/>
        <end position="388"/>
    </location>
</feature>
<evidence type="ECO:0000256" key="13">
    <source>
        <dbReference type="ARBA" id="ARBA00022777"/>
    </source>
</evidence>
<evidence type="ECO:0000256" key="15">
    <source>
        <dbReference type="ARBA" id="ARBA00022842"/>
    </source>
</evidence>
<keyword evidence="17 21" id="KW-0472">Membrane</keyword>
<dbReference type="CDD" id="cd03133">
    <property type="entry name" value="GATase1_ES1"/>
    <property type="match status" value="1"/>
</dbReference>
<evidence type="ECO:0000256" key="2">
    <source>
        <dbReference type="ARBA" id="ARBA00001946"/>
    </source>
</evidence>
<dbReference type="InterPro" id="IPR048939">
    <property type="entry name" value="ATG5_UblA"/>
</dbReference>
<evidence type="ECO:0000256" key="11">
    <source>
        <dbReference type="ARBA" id="ARBA00022729"/>
    </source>
</evidence>
<feature type="compositionally biased region" description="Polar residues" evidence="20">
    <location>
        <begin position="424"/>
        <end position="441"/>
    </location>
</feature>
<comment type="cofactor">
    <cofactor evidence="2">
        <name>Mg(2+)</name>
        <dbReference type="ChEBI" id="CHEBI:18420"/>
    </cofactor>
</comment>
<keyword evidence="9 21" id="KW-0812">Transmembrane</keyword>
<evidence type="ECO:0000256" key="10">
    <source>
        <dbReference type="ARBA" id="ARBA00022723"/>
    </source>
</evidence>
<dbReference type="InterPro" id="IPR042527">
    <property type="entry name" value="Atg5_UblA_dom_sf"/>
</dbReference>
<evidence type="ECO:0000313" key="25">
    <source>
        <dbReference type="WBParaSite" id="maker-uti_cns_0003939-snap-gene-0.2-mRNA-1"/>
    </source>
</evidence>
<feature type="domain" description="GS" evidence="23">
    <location>
        <begin position="435"/>
        <end position="471"/>
    </location>
</feature>
<dbReference type="Pfam" id="PF08515">
    <property type="entry name" value="TGF_beta_GS"/>
    <property type="match status" value="1"/>
</dbReference>
<feature type="domain" description="Protein kinase" evidence="22">
    <location>
        <begin position="472"/>
        <end position="776"/>
    </location>
</feature>
<dbReference type="GO" id="GO:0004675">
    <property type="term" value="F:transmembrane receptor protein serine/threonine kinase activity"/>
    <property type="evidence" value="ECO:0007669"/>
    <property type="project" value="UniProtKB-EC"/>
</dbReference>
<dbReference type="SUPFAM" id="SSF57302">
    <property type="entry name" value="Snake toxin-like"/>
    <property type="match status" value="1"/>
</dbReference>
<dbReference type="PROSITE" id="PS00107">
    <property type="entry name" value="PROTEIN_KINASE_ATP"/>
    <property type="match status" value="1"/>
</dbReference>
<feature type="region of interest" description="Disordered" evidence="20">
    <location>
        <begin position="419"/>
        <end position="441"/>
    </location>
</feature>
<dbReference type="InterPro" id="IPR045860">
    <property type="entry name" value="Snake_toxin-like_sf"/>
</dbReference>
<dbReference type="InterPro" id="IPR029062">
    <property type="entry name" value="Class_I_gatase-like"/>
</dbReference>
<dbReference type="Gene3D" id="3.10.20.620">
    <property type="match status" value="1"/>
</dbReference>
<dbReference type="EC" id="2.7.11.30" evidence="6"/>
<dbReference type="PANTHER" id="PTHR23255">
    <property type="entry name" value="TRANSFORMING GROWTH FACTOR-BETA RECEPTOR TYPE I AND II"/>
    <property type="match status" value="1"/>
</dbReference>
<proteinExistence type="inferred from homology"/>
<dbReference type="InterPro" id="IPR003605">
    <property type="entry name" value="GS_dom"/>
</dbReference>
<dbReference type="Pfam" id="PF20637">
    <property type="entry name" value="ATG5_HBR"/>
    <property type="match status" value="1"/>
</dbReference>
<comment type="subcellular location">
    <subcellularLocation>
        <location evidence="3">Membrane</location>
        <topology evidence="3">Single-pass type I membrane protein</topology>
    </subcellularLocation>
    <subcellularLocation>
        <location evidence="4">Preautophagosomal structure membrane</location>
        <topology evidence="4">Peripheral membrane protein</topology>
    </subcellularLocation>
</comment>
<dbReference type="InterPro" id="IPR048318">
    <property type="entry name" value="ATG5_UblB"/>
</dbReference>
<dbReference type="Gene3D" id="2.10.60.10">
    <property type="entry name" value="CD59"/>
    <property type="match status" value="1"/>
</dbReference>